<dbReference type="Pfam" id="PF21230">
    <property type="entry name" value="Nakanori"/>
    <property type="match status" value="1"/>
</dbReference>
<evidence type="ECO:0000313" key="1">
    <source>
        <dbReference type="EMBL" id="GLB43545.1"/>
    </source>
</evidence>
<dbReference type="AlphaFoldDB" id="A0A9P3PV85"/>
<comment type="caution">
    <text evidence="1">The sequence shown here is derived from an EMBL/GenBank/DDBJ whole genome shotgun (WGS) entry which is preliminary data.</text>
</comment>
<reference evidence="1" key="1">
    <citation type="submission" date="2022-07" db="EMBL/GenBank/DDBJ databases">
        <title>The genome of Lyophyllum shimeji provides insight into the initial evolution of ectomycorrhizal fungal genome.</title>
        <authorList>
            <person name="Kobayashi Y."/>
            <person name="Shibata T."/>
            <person name="Hirakawa H."/>
            <person name="Shigenobu S."/>
            <person name="Nishiyama T."/>
            <person name="Yamada A."/>
            <person name="Hasebe M."/>
            <person name="Kawaguchi M."/>
        </authorList>
    </citation>
    <scope>NUCLEOTIDE SEQUENCE</scope>
    <source>
        <strain evidence="1">AT787</strain>
    </source>
</reference>
<dbReference type="InterPro" id="IPR053085">
    <property type="entry name" value="Jasmonate-induced_protein"/>
</dbReference>
<dbReference type="OrthoDB" id="2617878at2759"/>
<dbReference type="InterPro" id="IPR049065">
    <property type="entry name" value="Nakanori"/>
</dbReference>
<proteinExistence type="predicted"/>
<dbReference type="EMBL" id="BRPK01000014">
    <property type="protein sequence ID" value="GLB43545.1"/>
    <property type="molecule type" value="Genomic_DNA"/>
</dbReference>
<dbReference type="Proteomes" id="UP001063166">
    <property type="component" value="Unassembled WGS sequence"/>
</dbReference>
<dbReference type="PANTHER" id="PTHR36482:SF5">
    <property type="entry name" value="23 KDA JASMONATE-INDUCED PROTEIN-LIKE"/>
    <property type="match status" value="1"/>
</dbReference>
<protein>
    <submittedName>
        <fullName evidence="1">Uncharacterized protein</fullName>
    </submittedName>
</protein>
<organism evidence="1 2">
    <name type="scientific">Lyophyllum shimeji</name>
    <name type="common">Hon-shimeji</name>
    <name type="synonym">Tricholoma shimeji</name>
    <dbReference type="NCBI Taxonomy" id="47721"/>
    <lineage>
        <taxon>Eukaryota</taxon>
        <taxon>Fungi</taxon>
        <taxon>Dikarya</taxon>
        <taxon>Basidiomycota</taxon>
        <taxon>Agaricomycotina</taxon>
        <taxon>Agaricomycetes</taxon>
        <taxon>Agaricomycetidae</taxon>
        <taxon>Agaricales</taxon>
        <taxon>Tricholomatineae</taxon>
        <taxon>Lyophyllaceae</taxon>
        <taxon>Lyophyllum</taxon>
    </lineage>
</organism>
<name>A0A9P3PV85_LYOSH</name>
<dbReference type="PANTHER" id="PTHR36482">
    <property type="entry name" value="OSJNBA0024J22.15 PROTEIN"/>
    <property type="match status" value="1"/>
</dbReference>
<gene>
    <name evidence="1" type="ORF">LshimejAT787_1400570</name>
</gene>
<sequence>MTYGLVIDNDYLRQYPEYKDKTDSQITAADRSKVALKEMNVYQGEATQRCDQLISQHGDQNRNTATVGCRIYNASGDRITVNFTHSWVGHFFKESPDEYVENGQWSVFVVVADPVGAAIYRTTGQTDIFVGWRHYSHAAWADDISCYVESREKDHWWAVGSEGNLKDRLEKSGRSSTDNHYGYKVTGSIGGSNPNSFQVIIEKS</sequence>
<keyword evidence="2" id="KW-1185">Reference proteome</keyword>
<accession>A0A9P3PV85</accession>
<evidence type="ECO:0000313" key="2">
    <source>
        <dbReference type="Proteomes" id="UP001063166"/>
    </source>
</evidence>